<dbReference type="EMBL" id="JAAVJD010000033">
    <property type="protein sequence ID" value="NJQ05336.1"/>
    <property type="molecule type" value="Genomic_DNA"/>
</dbReference>
<evidence type="ECO:0000259" key="2">
    <source>
        <dbReference type="Pfam" id="PF26450"/>
    </source>
</evidence>
<sequence>MTDHTLPVPDWDQQPAGSLLHRIRSLDSEQLAALERHEENHADRPAVRQMLATRQEELRAGAEPSPGGDGEPVDAASPGSHGSPASPATAAEPHHHPPHGHPRQPGQGYRQGPGT</sequence>
<organism evidence="3 4">
    <name type="scientific">Streptomyces lonarensis</name>
    <dbReference type="NCBI Taxonomy" id="700599"/>
    <lineage>
        <taxon>Bacteria</taxon>
        <taxon>Bacillati</taxon>
        <taxon>Actinomycetota</taxon>
        <taxon>Actinomycetes</taxon>
        <taxon>Kitasatosporales</taxon>
        <taxon>Streptomycetaceae</taxon>
        <taxon>Streptomyces</taxon>
    </lineage>
</organism>
<feature type="region of interest" description="Disordered" evidence="1">
    <location>
        <begin position="31"/>
        <end position="115"/>
    </location>
</feature>
<protein>
    <recommendedName>
        <fullName evidence="2">DUF8129 domain-containing protein</fullName>
    </recommendedName>
</protein>
<feature type="compositionally biased region" description="Basic and acidic residues" evidence="1">
    <location>
        <begin position="34"/>
        <end position="46"/>
    </location>
</feature>
<dbReference type="InterPro" id="IPR058442">
    <property type="entry name" value="DUF8129"/>
</dbReference>
<dbReference type="RefSeq" id="WP_167968622.1">
    <property type="nucleotide sequence ID" value="NZ_BHZG01000314.1"/>
</dbReference>
<dbReference type="Proteomes" id="UP000578686">
    <property type="component" value="Unassembled WGS sequence"/>
</dbReference>
<proteinExistence type="predicted"/>
<evidence type="ECO:0000313" key="3">
    <source>
        <dbReference type="EMBL" id="NJQ05336.1"/>
    </source>
</evidence>
<evidence type="ECO:0000256" key="1">
    <source>
        <dbReference type="SAM" id="MobiDB-lite"/>
    </source>
</evidence>
<reference evidence="3 4" key="1">
    <citation type="submission" date="2020-03" db="EMBL/GenBank/DDBJ databases">
        <title>Draft genome of Streptomyces sp. ventii, isolated from the Axial Seamount in the Pacific Ocean, and resequencing of the two type strains Streptomyces lonarensis strain NCL 716 and Streptomyces bohaiensis strain 11A07.</title>
        <authorList>
            <person name="Loughran R.M."/>
            <person name="Pfannmuller K.M."/>
            <person name="Wasson B.J."/>
            <person name="Deadmond M.C."/>
            <person name="Paddock B.E."/>
            <person name="Koyack M.J."/>
            <person name="Gallegos D.A."/>
            <person name="Mitchell E.A."/>
            <person name="Ushijima B."/>
            <person name="Saw J.H."/>
            <person name="Mcphail K.L."/>
            <person name="Videau P."/>
        </authorList>
    </citation>
    <scope>NUCLEOTIDE SEQUENCE [LARGE SCALE GENOMIC DNA]</scope>
    <source>
        <strain evidence="3 4">NCL716</strain>
    </source>
</reference>
<dbReference type="AlphaFoldDB" id="A0A7X6HY82"/>
<accession>A0A7X6HY82</accession>
<gene>
    <name evidence="3" type="ORF">HCN56_07035</name>
</gene>
<dbReference type="Pfam" id="PF26450">
    <property type="entry name" value="DUF8129"/>
    <property type="match status" value="1"/>
</dbReference>
<evidence type="ECO:0000313" key="4">
    <source>
        <dbReference type="Proteomes" id="UP000578686"/>
    </source>
</evidence>
<feature type="domain" description="DUF8129" evidence="2">
    <location>
        <begin position="5"/>
        <end position="60"/>
    </location>
</feature>
<comment type="caution">
    <text evidence="3">The sequence shown here is derived from an EMBL/GenBank/DDBJ whole genome shotgun (WGS) entry which is preliminary data.</text>
</comment>
<name>A0A7X6HY82_9ACTN</name>
<feature type="compositionally biased region" description="Low complexity" evidence="1">
    <location>
        <begin position="75"/>
        <end position="91"/>
    </location>
</feature>
<keyword evidence="4" id="KW-1185">Reference proteome</keyword>